<keyword evidence="7" id="KW-0808">Transferase</keyword>
<dbReference type="InterPro" id="IPR050162">
    <property type="entry name" value="MsrA_MetSO_reductase"/>
</dbReference>
<dbReference type="GO" id="GO:0008113">
    <property type="term" value="F:peptide-methionine (S)-S-oxide reductase activity"/>
    <property type="evidence" value="ECO:0007669"/>
    <property type="project" value="UniProtKB-UniRule"/>
</dbReference>
<proteinExistence type="inferred from homology"/>
<sequence>METMSFLDSYRKKMQMPSTDEALPGRAAPIPTAATHFVNGRPLKGPWPEDYKQVLFGMGCFWGAERLFWQVPGVYVTAVGYAGGVTPNPTYEETCTGLTGHAEVVLVVYDPKVVSLDELLTLFWEEHDPTQGMRQGNDIGTTYRSVIYTFDKADRDVAEKSRENYTQALAARALGPITTEIEDAPEFYYAEDYHQQYLAKNPNGYCGLRGTGVSCPIPLAQ</sequence>
<evidence type="ECO:0000256" key="3">
    <source>
        <dbReference type="ARBA" id="ARBA00047806"/>
    </source>
</evidence>
<dbReference type="PANTHER" id="PTHR42799:SF2">
    <property type="entry name" value="MITOCHONDRIAL PEPTIDE METHIONINE SULFOXIDE REDUCTASE"/>
    <property type="match status" value="1"/>
</dbReference>
<dbReference type="EC" id="1.8.4.11" evidence="5"/>
<dbReference type="HOGENOM" id="CLU_031040_10_3_5"/>
<evidence type="ECO:0000256" key="1">
    <source>
        <dbReference type="ARBA" id="ARBA00005591"/>
    </source>
</evidence>
<name>C4WGP8_9HYPH</name>
<dbReference type="Proteomes" id="UP000004386">
    <property type="component" value="Unassembled WGS sequence"/>
</dbReference>
<gene>
    <name evidence="5 7" type="primary">msrA</name>
    <name evidence="7" type="ORF">OINT_1001964</name>
</gene>
<dbReference type="GO" id="GO:0008168">
    <property type="term" value="F:methyltransferase activity"/>
    <property type="evidence" value="ECO:0007669"/>
    <property type="project" value="UniProtKB-KW"/>
</dbReference>
<comment type="catalytic activity">
    <reaction evidence="3 5">
        <text>L-methionyl-[protein] + [thioredoxin]-disulfide + H2O = L-methionyl-(S)-S-oxide-[protein] + [thioredoxin]-dithiol</text>
        <dbReference type="Rhea" id="RHEA:14217"/>
        <dbReference type="Rhea" id="RHEA-COMP:10698"/>
        <dbReference type="Rhea" id="RHEA-COMP:10700"/>
        <dbReference type="Rhea" id="RHEA-COMP:12313"/>
        <dbReference type="Rhea" id="RHEA-COMP:12315"/>
        <dbReference type="ChEBI" id="CHEBI:15377"/>
        <dbReference type="ChEBI" id="CHEBI:16044"/>
        <dbReference type="ChEBI" id="CHEBI:29950"/>
        <dbReference type="ChEBI" id="CHEBI:44120"/>
        <dbReference type="ChEBI" id="CHEBI:50058"/>
        <dbReference type="EC" id="1.8.4.11"/>
    </reaction>
</comment>
<evidence type="ECO:0000313" key="7">
    <source>
        <dbReference type="EMBL" id="EEQ96526.1"/>
    </source>
</evidence>
<feature type="domain" description="Peptide methionine sulphoxide reductase MsrA" evidence="6">
    <location>
        <begin position="54"/>
        <end position="206"/>
    </location>
</feature>
<dbReference type="GO" id="GO:0034599">
    <property type="term" value="P:cellular response to oxidative stress"/>
    <property type="evidence" value="ECO:0007669"/>
    <property type="project" value="TreeGrafter"/>
</dbReference>
<dbReference type="Pfam" id="PF01625">
    <property type="entry name" value="PMSR"/>
    <property type="match status" value="1"/>
</dbReference>
<comment type="similarity">
    <text evidence="1 5">Belongs to the MsrA Met sulfoxide reductase family.</text>
</comment>
<comment type="caution">
    <text evidence="7">The sequence shown here is derived from an EMBL/GenBank/DDBJ whole genome shotgun (WGS) entry which is preliminary data.</text>
</comment>
<comment type="catalytic activity">
    <reaction evidence="4 5">
        <text>[thioredoxin]-disulfide + L-methionine + H2O = L-methionine (S)-S-oxide + [thioredoxin]-dithiol</text>
        <dbReference type="Rhea" id="RHEA:19993"/>
        <dbReference type="Rhea" id="RHEA-COMP:10698"/>
        <dbReference type="Rhea" id="RHEA-COMP:10700"/>
        <dbReference type="ChEBI" id="CHEBI:15377"/>
        <dbReference type="ChEBI" id="CHEBI:29950"/>
        <dbReference type="ChEBI" id="CHEBI:50058"/>
        <dbReference type="ChEBI" id="CHEBI:57844"/>
        <dbReference type="ChEBI" id="CHEBI:58772"/>
        <dbReference type="EC" id="1.8.4.11"/>
    </reaction>
</comment>
<organism evidence="7 8">
    <name type="scientific">Brucella intermedia LMG 3301</name>
    <dbReference type="NCBI Taxonomy" id="641118"/>
    <lineage>
        <taxon>Bacteria</taxon>
        <taxon>Pseudomonadati</taxon>
        <taxon>Pseudomonadota</taxon>
        <taxon>Alphaproteobacteria</taxon>
        <taxon>Hyphomicrobiales</taxon>
        <taxon>Brucellaceae</taxon>
        <taxon>Brucella/Ochrobactrum group</taxon>
        <taxon>Brucella</taxon>
    </lineage>
</organism>
<evidence type="ECO:0000313" key="8">
    <source>
        <dbReference type="Proteomes" id="UP000004386"/>
    </source>
</evidence>
<dbReference type="FunFam" id="3.30.1060.10:FF:000001">
    <property type="entry name" value="Peptide methionine sulfoxide reductase MsrA"/>
    <property type="match status" value="1"/>
</dbReference>
<dbReference type="SUPFAM" id="SSF55068">
    <property type="entry name" value="Peptide methionine sulfoxide reductase"/>
    <property type="match status" value="1"/>
</dbReference>
<evidence type="ECO:0000256" key="5">
    <source>
        <dbReference type="HAMAP-Rule" id="MF_01401"/>
    </source>
</evidence>
<dbReference type="Gene3D" id="3.30.1060.10">
    <property type="entry name" value="Peptide methionine sulphoxide reductase MsrA"/>
    <property type="match status" value="1"/>
</dbReference>
<dbReference type="HAMAP" id="MF_01401">
    <property type="entry name" value="MsrA"/>
    <property type="match status" value="1"/>
</dbReference>
<feature type="active site" evidence="5">
    <location>
        <position position="60"/>
    </location>
</feature>
<reference evidence="7 8" key="1">
    <citation type="submission" date="2009-05" db="EMBL/GenBank/DDBJ databases">
        <authorList>
            <person name="Setubal J.C."/>
            <person name="Boyle S."/>
            <person name="Crasta O.R."/>
            <person name="Gillespie J.J."/>
            <person name="Kenyon R.W."/>
            <person name="Lu J."/>
            <person name="Mane S."/>
            <person name="Nagrani S."/>
            <person name="Shallom J.M."/>
            <person name="Shallom S."/>
            <person name="Shukla M."/>
            <person name="Snyder E.E."/>
            <person name="Sobral B.W."/>
            <person name="Wattam A.R."/>
            <person name="Will R."/>
            <person name="Williams K."/>
            <person name="Yoo H."/>
            <person name="Munk C."/>
            <person name="Tapia R."/>
            <person name="Green L."/>
            <person name="Rogers Y."/>
            <person name="Detter J.C."/>
            <person name="Bruce D."/>
            <person name="Brettin T.S."/>
            <person name="Tsolis R."/>
        </authorList>
    </citation>
    <scope>NUCLEOTIDE SEQUENCE [LARGE SCALE GENOMIC DNA]</scope>
    <source>
        <strain evidence="7 8">LMG 3301</strain>
    </source>
</reference>
<protein>
    <recommendedName>
        <fullName evidence="5">Peptide methionine sulfoxide reductase MsrA</fullName>
        <shortName evidence="5">Protein-methionine-S-oxide reductase</shortName>
        <ecNumber evidence="5">1.8.4.11</ecNumber>
    </recommendedName>
    <alternativeName>
        <fullName evidence="5">Peptide-methionine (S)-S-oxide reductase</fullName>
        <shortName evidence="5">Peptide Met(O) reductase</shortName>
    </alternativeName>
</protein>
<dbReference type="GO" id="GO:0033744">
    <property type="term" value="F:L-methionine:thioredoxin-disulfide S-oxidoreductase activity"/>
    <property type="evidence" value="ECO:0007669"/>
    <property type="project" value="RHEA"/>
</dbReference>
<keyword evidence="7" id="KW-0489">Methyltransferase</keyword>
<dbReference type="EMBL" id="ACQA01000001">
    <property type="protein sequence ID" value="EEQ96526.1"/>
    <property type="molecule type" value="Genomic_DNA"/>
</dbReference>
<comment type="function">
    <text evidence="5">Has an important function as a repair enzyme for proteins that have been inactivated by oxidation. Catalyzes the reversible oxidation-reduction of methionine sulfoxide in proteins to methionine.</text>
</comment>
<dbReference type="AlphaFoldDB" id="C4WGP8"/>
<evidence type="ECO:0000256" key="4">
    <source>
        <dbReference type="ARBA" id="ARBA00048782"/>
    </source>
</evidence>
<dbReference type="PANTHER" id="PTHR42799">
    <property type="entry name" value="MITOCHONDRIAL PEPTIDE METHIONINE SULFOXIDE REDUCTASE"/>
    <property type="match status" value="1"/>
</dbReference>
<evidence type="ECO:0000256" key="2">
    <source>
        <dbReference type="ARBA" id="ARBA00023002"/>
    </source>
</evidence>
<accession>C4WGP8</accession>
<dbReference type="GO" id="GO:0032259">
    <property type="term" value="P:methylation"/>
    <property type="evidence" value="ECO:0007669"/>
    <property type="project" value="UniProtKB-KW"/>
</dbReference>
<dbReference type="GO" id="GO:0005737">
    <property type="term" value="C:cytoplasm"/>
    <property type="evidence" value="ECO:0007669"/>
    <property type="project" value="TreeGrafter"/>
</dbReference>
<dbReference type="NCBIfam" id="TIGR00401">
    <property type="entry name" value="msrA"/>
    <property type="match status" value="1"/>
</dbReference>
<keyword evidence="2 5" id="KW-0560">Oxidoreductase</keyword>
<dbReference type="InterPro" id="IPR036509">
    <property type="entry name" value="Met_Sox_Rdtase_MsrA_sf"/>
</dbReference>
<dbReference type="InterPro" id="IPR002569">
    <property type="entry name" value="Met_Sox_Rdtase_MsrA_dom"/>
</dbReference>
<evidence type="ECO:0000259" key="6">
    <source>
        <dbReference type="Pfam" id="PF01625"/>
    </source>
</evidence>